<keyword evidence="3 6" id="KW-0812">Transmembrane</keyword>
<keyword evidence="5 6" id="KW-0472">Membrane</keyword>
<comment type="similarity">
    <text evidence="2">Belongs to the acetate uptake transporter (AceTr) (TC 2.A.96) family.</text>
</comment>
<keyword evidence="4 6" id="KW-1133">Transmembrane helix</keyword>
<comment type="caution">
    <text evidence="7">The sequence shown here is derived from an EMBL/GenBank/DDBJ whole genome shotgun (WGS) entry which is preliminary data.</text>
</comment>
<dbReference type="GO" id="GO:0015360">
    <property type="term" value="F:acetate:proton symporter activity"/>
    <property type="evidence" value="ECO:0007669"/>
    <property type="project" value="TreeGrafter"/>
</dbReference>
<dbReference type="Pfam" id="PF01184">
    <property type="entry name" value="Gpr1_Fun34_YaaH"/>
    <property type="match status" value="1"/>
</dbReference>
<evidence type="ECO:0000256" key="3">
    <source>
        <dbReference type="ARBA" id="ARBA00022692"/>
    </source>
</evidence>
<organism evidence="7 8">
    <name type="scientific">Desulfoprunum benzoelyticum</name>
    <dbReference type="NCBI Taxonomy" id="1506996"/>
    <lineage>
        <taxon>Bacteria</taxon>
        <taxon>Pseudomonadati</taxon>
        <taxon>Thermodesulfobacteriota</taxon>
        <taxon>Desulfobulbia</taxon>
        <taxon>Desulfobulbales</taxon>
        <taxon>Desulfobulbaceae</taxon>
        <taxon>Desulfoprunum</taxon>
    </lineage>
</organism>
<evidence type="ECO:0000256" key="1">
    <source>
        <dbReference type="ARBA" id="ARBA00004141"/>
    </source>
</evidence>
<dbReference type="PANTHER" id="PTHR30178">
    <property type="entry name" value="INNER MEMBRANE PROTEIN YAAH"/>
    <property type="match status" value="1"/>
</dbReference>
<dbReference type="AlphaFoldDB" id="A0A840V676"/>
<keyword evidence="8" id="KW-1185">Reference proteome</keyword>
<dbReference type="InterPro" id="IPR000791">
    <property type="entry name" value="Gpr1/Fun34/SatP-like"/>
</dbReference>
<dbReference type="RefSeq" id="WP_183352209.1">
    <property type="nucleotide sequence ID" value="NZ_JACHEO010000025.1"/>
</dbReference>
<reference evidence="7 8" key="1">
    <citation type="submission" date="2020-08" db="EMBL/GenBank/DDBJ databases">
        <title>Genomic Encyclopedia of Type Strains, Phase IV (KMG-IV): sequencing the most valuable type-strain genomes for metagenomic binning, comparative biology and taxonomic classification.</title>
        <authorList>
            <person name="Goeker M."/>
        </authorList>
    </citation>
    <scope>NUCLEOTIDE SEQUENCE [LARGE SCALE GENOMIC DNA]</scope>
    <source>
        <strain evidence="7 8">DSM 28570</strain>
    </source>
</reference>
<sequence>MSSQDHLFANPLPAGLGTLAMACFGFGALLTGKVSHDITPILAVWLVGGFFVQIVVAVIEFRDKNLPGANVFLMFSCIFMLTGALSFSAKYYLHQAGMPYDAAIEGWLWLAITLWFFMMLPCFLKSPKILFIIGVLICIALPCIVALDFGIVAGRATIAKIGGYSLFITGILAIYLAGAISINTHFGKQILPTTAPIVQ</sequence>
<gene>
    <name evidence="7" type="ORF">HNQ81_003164</name>
</gene>
<evidence type="ECO:0008006" key="9">
    <source>
        <dbReference type="Google" id="ProtNLM"/>
    </source>
</evidence>
<dbReference type="GO" id="GO:0005886">
    <property type="term" value="C:plasma membrane"/>
    <property type="evidence" value="ECO:0007669"/>
    <property type="project" value="TreeGrafter"/>
</dbReference>
<accession>A0A840V676</accession>
<dbReference type="InterPro" id="IPR047623">
    <property type="entry name" value="SatP"/>
</dbReference>
<feature type="transmembrane region" description="Helical" evidence="6">
    <location>
        <begin position="12"/>
        <end position="32"/>
    </location>
</feature>
<feature type="transmembrane region" description="Helical" evidence="6">
    <location>
        <begin position="129"/>
        <end position="152"/>
    </location>
</feature>
<name>A0A840V676_9BACT</name>
<evidence type="ECO:0000256" key="2">
    <source>
        <dbReference type="ARBA" id="ARBA00005587"/>
    </source>
</evidence>
<feature type="transmembrane region" description="Helical" evidence="6">
    <location>
        <begin position="71"/>
        <end position="94"/>
    </location>
</feature>
<dbReference type="EMBL" id="JACHEO010000025">
    <property type="protein sequence ID" value="MBB5349410.1"/>
    <property type="molecule type" value="Genomic_DNA"/>
</dbReference>
<dbReference type="Proteomes" id="UP000539642">
    <property type="component" value="Unassembled WGS sequence"/>
</dbReference>
<evidence type="ECO:0000256" key="4">
    <source>
        <dbReference type="ARBA" id="ARBA00022989"/>
    </source>
</evidence>
<feature type="transmembrane region" description="Helical" evidence="6">
    <location>
        <begin position="164"/>
        <end position="182"/>
    </location>
</feature>
<feature type="transmembrane region" description="Helical" evidence="6">
    <location>
        <begin position="106"/>
        <end position="124"/>
    </location>
</feature>
<protein>
    <recommendedName>
        <fullName evidence="9">GPR1/FUN34/yaaH family protein</fullName>
    </recommendedName>
</protein>
<evidence type="ECO:0000256" key="6">
    <source>
        <dbReference type="SAM" id="Phobius"/>
    </source>
</evidence>
<evidence type="ECO:0000313" key="7">
    <source>
        <dbReference type="EMBL" id="MBB5349410.1"/>
    </source>
</evidence>
<dbReference type="PANTHER" id="PTHR30178:SF3">
    <property type="entry name" value="SUCCINATE-ACETATE_PROTON SYMPORTER SATP"/>
    <property type="match status" value="1"/>
</dbReference>
<comment type="subcellular location">
    <subcellularLocation>
        <location evidence="1">Membrane</location>
        <topology evidence="1">Multi-pass membrane protein</topology>
    </subcellularLocation>
</comment>
<dbReference type="GO" id="GO:0071422">
    <property type="term" value="P:succinate transmembrane transport"/>
    <property type="evidence" value="ECO:0007669"/>
    <property type="project" value="TreeGrafter"/>
</dbReference>
<feature type="transmembrane region" description="Helical" evidence="6">
    <location>
        <begin position="38"/>
        <end position="59"/>
    </location>
</feature>
<proteinExistence type="inferred from homology"/>
<evidence type="ECO:0000256" key="5">
    <source>
        <dbReference type="ARBA" id="ARBA00023136"/>
    </source>
</evidence>
<evidence type="ECO:0000313" key="8">
    <source>
        <dbReference type="Proteomes" id="UP000539642"/>
    </source>
</evidence>